<dbReference type="SUPFAM" id="SSF50685">
    <property type="entry name" value="Barwin-like endoglucanases"/>
    <property type="match status" value="1"/>
</dbReference>
<dbReference type="InterPro" id="IPR059180">
    <property type="entry name" value="3D_YorM"/>
</dbReference>
<dbReference type="RefSeq" id="WP_240191831.1">
    <property type="nucleotide sequence ID" value="NZ_JACHEO010000006.1"/>
</dbReference>
<reference evidence="3 4" key="1">
    <citation type="submission" date="2020-08" db="EMBL/GenBank/DDBJ databases">
        <title>Genomic Encyclopedia of Type Strains, Phase IV (KMG-IV): sequencing the most valuable type-strain genomes for metagenomic binning, comparative biology and taxonomic classification.</title>
        <authorList>
            <person name="Goeker M."/>
        </authorList>
    </citation>
    <scope>NUCLEOTIDE SEQUENCE [LARGE SCALE GENOMIC DNA]</scope>
    <source>
        <strain evidence="3 4">DSM 28570</strain>
    </source>
</reference>
<dbReference type="GO" id="GO:0019867">
    <property type="term" value="C:outer membrane"/>
    <property type="evidence" value="ECO:0007669"/>
    <property type="project" value="InterPro"/>
</dbReference>
<name>A0A840V3W4_9BACT</name>
<keyword evidence="1" id="KW-0732">Signal</keyword>
<dbReference type="Proteomes" id="UP000539642">
    <property type="component" value="Unassembled WGS sequence"/>
</dbReference>
<dbReference type="InterPro" id="IPR036908">
    <property type="entry name" value="RlpA-like_sf"/>
</dbReference>
<feature type="domain" description="3D" evidence="2">
    <location>
        <begin position="134"/>
        <end position="192"/>
    </location>
</feature>
<evidence type="ECO:0000313" key="3">
    <source>
        <dbReference type="EMBL" id="MBB5347801.1"/>
    </source>
</evidence>
<comment type="caution">
    <text evidence="3">The sequence shown here is derived from an EMBL/GenBank/DDBJ whole genome shotgun (WGS) entry which is preliminary data.</text>
</comment>
<dbReference type="PANTHER" id="PTHR39160:SF4">
    <property type="entry name" value="RESUSCITATION-PROMOTING FACTOR RPFB"/>
    <property type="match status" value="1"/>
</dbReference>
<evidence type="ECO:0000313" key="4">
    <source>
        <dbReference type="Proteomes" id="UP000539642"/>
    </source>
</evidence>
<dbReference type="EMBL" id="JACHEO010000006">
    <property type="protein sequence ID" value="MBB5347801.1"/>
    <property type="molecule type" value="Genomic_DNA"/>
</dbReference>
<dbReference type="Pfam" id="PF06725">
    <property type="entry name" value="3D"/>
    <property type="match status" value="1"/>
</dbReference>
<organism evidence="3 4">
    <name type="scientific">Desulfoprunum benzoelyticum</name>
    <dbReference type="NCBI Taxonomy" id="1506996"/>
    <lineage>
        <taxon>Bacteria</taxon>
        <taxon>Pseudomonadati</taxon>
        <taxon>Thermodesulfobacteriota</taxon>
        <taxon>Desulfobulbia</taxon>
        <taxon>Desulfobulbales</taxon>
        <taxon>Desulfobulbaceae</taxon>
        <taxon>Desulfoprunum</taxon>
    </lineage>
</organism>
<dbReference type="PANTHER" id="PTHR39160">
    <property type="entry name" value="CELL WALL-BINDING PROTEIN YOCH"/>
    <property type="match status" value="1"/>
</dbReference>
<dbReference type="InterPro" id="IPR051933">
    <property type="entry name" value="Resuscitation_pf_RpfB"/>
</dbReference>
<sequence length="196" mass="22167">MVSPGIKIDDRRRAIVRRSSTPLVLLLLLSLAILLNGCAKTQVGRMMETTAYCGCGACCSWERGSPEWLYLDFWNKYVNRGAAAGRPYSGRTASGAWPEEPQEGLFSLDSLQRPWMIPIRTVLFPWYLLPGDGTIAADTRHYPFGTRMYVPGYGWGRVEDRGGAIKGPDRIDLYFDSHRDALHWGRRKVPVQIQYP</sequence>
<evidence type="ECO:0000259" key="2">
    <source>
        <dbReference type="Pfam" id="PF06725"/>
    </source>
</evidence>
<dbReference type="CDD" id="cd14667">
    <property type="entry name" value="3D_containing_proteins"/>
    <property type="match status" value="1"/>
</dbReference>
<dbReference type="GO" id="GO:0009254">
    <property type="term" value="P:peptidoglycan turnover"/>
    <property type="evidence" value="ECO:0007669"/>
    <property type="project" value="InterPro"/>
</dbReference>
<protein>
    <recommendedName>
        <fullName evidence="2">3D domain-containing protein</fullName>
    </recommendedName>
</protein>
<dbReference type="AlphaFoldDB" id="A0A840V3W4"/>
<dbReference type="InterPro" id="IPR010611">
    <property type="entry name" value="3D_dom"/>
</dbReference>
<gene>
    <name evidence="3" type="ORF">HNQ81_001525</name>
</gene>
<accession>A0A840V3W4</accession>
<dbReference type="Gene3D" id="2.40.40.10">
    <property type="entry name" value="RlpA-like domain"/>
    <property type="match status" value="1"/>
</dbReference>
<proteinExistence type="predicted"/>
<keyword evidence="4" id="KW-1185">Reference proteome</keyword>
<dbReference type="GO" id="GO:0004553">
    <property type="term" value="F:hydrolase activity, hydrolyzing O-glycosyl compounds"/>
    <property type="evidence" value="ECO:0007669"/>
    <property type="project" value="InterPro"/>
</dbReference>
<evidence type="ECO:0000256" key="1">
    <source>
        <dbReference type="ARBA" id="ARBA00022729"/>
    </source>
</evidence>